<evidence type="ECO:0000313" key="3">
    <source>
        <dbReference type="EMBL" id="KAF9889125.1"/>
    </source>
</evidence>
<feature type="compositionally biased region" description="Pro residues" evidence="1">
    <location>
        <begin position="49"/>
        <end position="59"/>
    </location>
</feature>
<sequence length="100" mass="10203">MKLFSVLGAVAALFLSPVVAHGVHHGVNHRVMILPVPPQPSVGSEPPVGTDPPTFPPMPTGTALPTGTATSVPIPTGTGIAFPPADFERAHARQFGPVAI</sequence>
<feature type="chain" id="PRO_5042227274" evidence="2">
    <location>
        <begin position="21"/>
        <end position="100"/>
    </location>
</feature>
<reference evidence="3" key="1">
    <citation type="journal article" date="2019" name="Beilstein J. Org. Chem.">
        <title>Nanangenines: drimane sesquiterpenoids as the dominant metabolite cohort of a novel Australian fungus, Aspergillus nanangensis.</title>
        <authorList>
            <person name="Lacey H.J."/>
            <person name="Gilchrist C.L.M."/>
            <person name="Crombie A."/>
            <person name="Kalaitzis J.A."/>
            <person name="Vuong D."/>
            <person name="Rutledge P.J."/>
            <person name="Turner P."/>
            <person name="Pitt J.I."/>
            <person name="Lacey E."/>
            <person name="Chooi Y.H."/>
            <person name="Piggott A.M."/>
        </authorList>
    </citation>
    <scope>NUCLEOTIDE SEQUENCE</scope>
    <source>
        <strain evidence="3">MST-FP2251</strain>
    </source>
</reference>
<comment type="caution">
    <text evidence="3">The sequence shown here is derived from an EMBL/GenBank/DDBJ whole genome shotgun (WGS) entry which is preliminary data.</text>
</comment>
<protein>
    <submittedName>
        <fullName evidence="3">Uncharacterized protein</fullName>
    </submittedName>
</protein>
<dbReference type="EMBL" id="VCAU01000039">
    <property type="protein sequence ID" value="KAF9889125.1"/>
    <property type="molecule type" value="Genomic_DNA"/>
</dbReference>
<evidence type="ECO:0000313" key="4">
    <source>
        <dbReference type="Proteomes" id="UP001194746"/>
    </source>
</evidence>
<organism evidence="3 4">
    <name type="scientific">Aspergillus nanangensis</name>
    <dbReference type="NCBI Taxonomy" id="2582783"/>
    <lineage>
        <taxon>Eukaryota</taxon>
        <taxon>Fungi</taxon>
        <taxon>Dikarya</taxon>
        <taxon>Ascomycota</taxon>
        <taxon>Pezizomycotina</taxon>
        <taxon>Eurotiomycetes</taxon>
        <taxon>Eurotiomycetidae</taxon>
        <taxon>Eurotiales</taxon>
        <taxon>Aspergillaceae</taxon>
        <taxon>Aspergillus</taxon>
        <taxon>Aspergillus subgen. Circumdati</taxon>
    </lineage>
</organism>
<feature type="compositionally biased region" description="Low complexity" evidence="1">
    <location>
        <begin position="60"/>
        <end position="70"/>
    </location>
</feature>
<dbReference type="Proteomes" id="UP001194746">
    <property type="component" value="Unassembled WGS sequence"/>
</dbReference>
<evidence type="ECO:0000256" key="1">
    <source>
        <dbReference type="SAM" id="MobiDB-lite"/>
    </source>
</evidence>
<feature type="region of interest" description="Disordered" evidence="1">
    <location>
        <begin position="38"/>
        <end position="77"/>
    </location>
</feature>
<feature type="signal peptide" evidence="2">
    <location>
        <begin position="1"/>
        <end position="20"/>
    </location>
</feature>
<dbReference type="AlphaFoldDB" id="A0AAD4CMA4"/>
<evidence type="ECO:0000256" key="2">
    <source>
        <dbReference type="SAM" id="SignalP"/>
    </source>
</evidence>
<gene>
    <name evidence="3" type="ORF">FE257_007614</name>
</gene>
<accession>A0AAD4CMA4</accession>
<keyword evidence="4" id="KW-1185">Reference proteome</keyword>
<keyword evidence="2" id="KW-0732">Signal</keyword>
<reference evidence="3" key="2">
    <citation type="submission" date="2020-02" db="EMBL/GenBank/DDBJ databases">
        <authorList>
            <person name="Gilchrist C.L.M."/>
            <person name="Chooi Y.-H."/>
        </authorList>
    </citation>
    <scope>NUCLEOTIDE SEQUENCE</scope>
    <source>
        <strain evidence="3">MST-FP2251</strain>
    </source>
</reference>
<proteinExistence type="predicted"/>
<name>A0AAD4CMA4_ASPNN</name>